<dbReference type="Pfam" id="PF00583">
    <property type="entry name" value="Acetyltransf_1"/>
    <property type="match status" value="1"/>
</dbReference>
<dbReference type="PROSITE" id="PS51186">
    <property type="entry name" value="GNAT"/>
    <property type="match status" value="1"/>
</dbReference>
<dbReference type="EMBL" id="JAPWIS010000021">
    <property type="protein sequence ID" value="MCZ4588240.1"/>
    <property type="molecule type" value="Genomic_DNA"/>
</dbReference>
<dbReference type="EMBL" id="CP130953">
    <property type="protein sequence ID" value="WLF44367.1"/>
    <property type="molecule type" value="Genomic_DNA"/>
</dbReference>
<reference evidence="5" key="2">
    <citation type="submission" date="2023-07" db="EMBL/GenBank/DDBJ databases">
        <title>Genomic analysis of Rhodococcus opacus VOC-14 with glycol ethers degradation activity.</title>
        <authorList>
            <person name="Narkevich D.A."/>
            <person name="Hlushen A.M."/>
            <person name="Akhremchuk A.E."/>
            <person name="Sikolenko M.A."/>
            <person name="Valentovich L.N."/>
        </authorList>
    </citation>
    <scope>NUCLEOTIDE SEQUENCE</scope>
    <source>
        <strain evidence="5">VOC-14</strain>
    </source>
</reference>
<evidence type="ECO:0000256" key="2">
    <source>
        <dbReference type="ARBA" id="ARBA00023315"/>
    </source>
</evidence>
<evidence type="ECO:0000313" key="5">
    <source>
        <dbReference type="EMBL" id="WLF44367.1"/>
    </source>
</evidence>
<dbReference type="InterPro" id="IPR016181">
    <property type="entry name" value="Acyl_CoA_acyltransferase"/>
</dbReference>
<evidence type="ECO:0000259" key="3">
    <source>
        <dbReference type="PROSITE" id="PS51186"/>
    </source>
</evidence>
<organism evidence="5 7">
    <name type="scientific">Rhodococcus opacus</name>
    <name type="common">Nocardia opaca</name>
    <dbReference type="NCBI Taxonomy" id="37919"/>
    <lineage>
        <taxon>Bacteria</taxon>
        <taxon>Bacillati</taxon>
        <taxon>Actinomycetota</taxon>
        <taxon>Actinomycetes</taxon>
        <taxon>Mycobacteriales</taxon>
        <taxon>Nocardiaceae</taxon>
        <taxon>Rhodococcus</taxon>
    </lineage>
</organism>
<dbReference type="PANTHER" id="PTHR43877:SF1">
    <property type="entry name" value="ACETYLTRANSFERASE"/>
    <property type="match status" value="1"/>
</dbReference>
<accession>A0AAX3Y4X7</accession>
<dbReference type="Gene3D" id="3.40.630.30">
    <property type="match status" value="1"/>
</dbReference>
<dbReference type="RefSeq" id="WP_269592208.1">
    <property type="nucleotide sequence ID" value="NZ_CP130953.1"/>
</dbReference>
<dbReference type="InterPro" id="IPR050832">
    <property type="entry name" value="Bact_Acetyltransf"/>
</dbReference>
<dbReference type="Proteomes" id="UP001231166">
    <property type="component" value="Chromosome"/>
</dbReference>
<proteinExistence type="predicted"/>
<dbReference type="InterPro" id="IPR000182">
    <property type="entry name" value="GNAT_dom"/>
</dbReference>
<gene>
    <name evidence="4" type="ORF">O4328_31975</name>
    <name evidence="5" type="ORF">Q5707_20535</name>
</gene>
<keyword evidence="1" id="KW-0808">Transferase</keyword>
<evidence type="ECO:0000256" key="1">
    <source>
        <dbReference type="ARBA" id="ARBA00022679"/>
    </source>
</evidence>
<reference evidence="4" key="1">
    <citation type="submission" date="2022-12" db="EMBL/GenBank/DDBJ databases">
        <authorList>
            <person name="Krivoruchko A.V."/>
            <person name="Elkin A."/>
        </authorList>
    </citation>
    <scope>NUCLEOTIDE SEQUENCE</scope>
    <source>
        <strain evidence="4">IEGM 249</strain>
    </source>
</reference>
<evidence type="ECO:0000313" key="7">
    <source>
        <dbReference type="Proteomes" id="UP001231166"/>
    </source>
</evidence>
<dbReference type="Proteomes" id="UP001066327">
    <property type="component" value="Unassembled WGS sequence"/>
</dbReference>
<protein>
    <submittedName>
        <fullName evidence="5">GNAT family N-acetyltransferase</fullName>
    </submittedName>
</protein>
<sequence length="188" mass="20312">MTASELDDRTEAVVRPLQQGDLDAFTRFATALAGEERRFLKEDLSDPVKVFTDYQRETAAVRLVALDGAGEIAGLAGAFAGEGWSSHVAEIRVVVGAAYRGRGVGRALARAALLEAVKLGCSHVYVEVIAAQDALVVMFQDIGFEPEALLADFVRDSDGENRDLMLLTHRVDVNHARNRLLGMDEVAG</sequence>
<keyword evidence="6" id="KW-1185">Reference proteome</keyword>
<dbReference type="GO" id="GO:0016747">
    <property type="term" value="F:acyltransferase activity, transferring groups other than amino-acyl groups"/>
    <property type="evidence" value="ECO:0007669"/>
    <property type="project" value="InterPro"/>
</dbReference>
<dbReference type="PANTHER" id="PTHR43877">
    <property type="entry name" value="AMINOALKYLPHOSPHONATE N-ACETYLTRANSFERASE-RELATED-RELATED"/>
    <property type="match status" value="1"/>
</dbReference>
<evidence type="ECO:0000313" key="6">
    <source>
        <dbReference type="Proteomes" id="UP001066327"/>
    </source>
</evidence>
<keyword evidence="2" id="KW-0012">Acyltransferase</keyword>
<feature type="domain" description="N-acetyltransferase" evidence="3">
    <location>
        <begin position="12"/>
        <end position="170"/>
    </location>
</feature>
<evidence type="ECO:0000313" key="4">
    <source>
        <dbReference type="EMBL" id="MCZ4588240.1"/>
    </source>
</evidence>
<dbReference type="SUPFAM" id="SSF55729">
    <property type="entry name" value="Acyl-CoA N-acyltransferases (Nat)"/>
    <property type="match status" value="1"/>
</dbReference>
<name>A0AAX3Y4X7_RHOOP</name>
<dbReference type="AlphaFoldDB" id="A0AAX3Y4X7"/>